<evidence type="ECO:0000313" key="1">
    <source>
        <dbReference type="EMBL" id="EFM1448469.1"/>
    </source>
</evidence>
<dbReference type="EMBL" id="UFZL01000003">
    <property type="protein sequence ID" value="STE76407.1"/>
    <property type="molecule type" value="Genomic_DNA"/>
</dbReference>
<dbReference type="RefSeq" id="WP_001522501.1">
    <property type="nucleotide sequence ID" value="NZ_AP019803.1"/>
</dbReference>
<organism evidence="1 5">
    <name type="scientific">Escherichia coli</name>
    <dbReference type="NCBI Taxonomy" id="562"/>
    <lineage>
        <taxon>Bacteria</taxon>
        <taxon>Pseudomonadati</taxon>
        <taxon>Pseudomonadota</taxon>
        <taxon>Gammaproteobacteria</taxon>
        <taxon>Enterobacterales</taxon>
        <taxon>Enterobacteriaceae</taxon>
        <taxon>Escherichia</taxon>
    </lineage>
</organism>
<reference evidence="2 6" key="1">
    <citation type="journal article" date="2018" name="Genome Biol.">
        <title>SKESA: strategic k-mer extension for scrupulous assemblies.</title>
        <authorList>
            <person name="Souvorov A."/>
            <person name="Agarwala R."/>
            <person name="Lipman D.J."/>
        </authorList>
    </citation>
    <scope>NUCLEOTIDE SEQUENCE [LARGE SCALE GENOMIC DNA]</scope>
    <source>
        <strain evidence="2">Ecoli[ST-405]</strain>
        <strain evidence="6">ecoli[ST-405]</strain>
    </source>
</reference>
<name>A0A1Q5ZHH3_ECOLX</name>
<evidence type="ECO:0000313" key="2">
    <source>
        <dbReference type="EMBL" id="HAJ5805636.1"/>
    </source>
</evidence>
<proteinExistence type="predicted"/>
<reference evidence="1 5" key="4">
    <citation type="submission" date="2020-04" db="EMBL/GenBank/DDBJ databases">
        <authorList>
            <consortium name="GenomeTrakr network: Whole genome sequencing for foodborne pathogen traceback"/>
        </authorList>
    </citation>
    <scope>NUCLEOTIDE SEQUENCE [LARGE SCALE GENOMIC DNA]</scope>
    <source>
        <strain evidence="1 5">PSU-2464</strain>
    </source>
</reference>
<dbReference type="EMBL" id="AATJYL010000079">
    <property type="protein sequence ID" value="EFM1448469.1"/>
    <property type="molecule type" value="Genomic_DNA"/>
</dbReference>
<dbReference type="Proteomes" id="UP000519182">
    <property type="component" value="Unassembled WGS sequence"/>
</dbReference>
<dbReference type="Proteomes" id="UP000842519">
    <property type="component" value="Unassembled WGS sequence"/>
</dbReference>
<evidence type="ECO:0000313" key="3">
    <source>
        <dbReference type="EMBL" id="STE76407.1"/>
    </source>
</evidence>
<evidence type="ECO:0000313" key="4">
    <source>
        <dbReference type="Proteomes" id="UP000255201"/>
    </source>
</evidence>
<sequence>MKIEANSLTHPYDYNASLNNYLHYFENFSRNDWNKDSCGGYFTFRDDDRECVLFFVNYGDNFSLRYDCTQSSDGIVSCWYSNHEDDKMNIIVDADTEQFIPLGSCLPPDITLSVIKDFFKNPLEKSKKVKWMNADDIDWSSVY</sequence>
<reference evidence="3 4" key="2">
    <citation type="submission" date="2018-06" db="EMBL/GenBank/DDBJ databases">
        <authorList>
            <consortium name="Pathogen Informatics"/>
            <person name="Doyle S."/>
        </authorList>
    </citation>
    <scope>NUCLEOTIDE SEQUENCE [LARGE SCALE GENOMIC DNA]</scope>
    <source>
        <strain evidence="3 4">NCTC10764</strain>
    </source>
</reference>
<accession>A0A1Q5ZHH3</accession>
<reference evidence="2" key="3">
    <citation type="submission" date="2019-11" db="EMBL/GenBank/DDBJ databases">
        <authorList>
            <consortium name="NCBI Pathogen Detection Project"/>
        </authorList>
    </citation>
    <scope>NUCLEOTIDE SEQUENCE</scope>
    <source>
        <strain evidence="2">Ecoli[ST-405]</strain>
    </source>
</reference>
<dbReference type="AlphaFoldDB" id="A0A1Q5ZHH3"/>
<evidence type="ECO:0000313" key="5">
    <source>
        <dbReference type="Proteomes" id="UP000519182"/>
    </source>
</evidence>
<dbReference type="EMBL" id="DABGKQ010000021">
    <property type="protein sequence ID" value="HAJ5805636.1"/>
    <property type="molecule type" value="Genomic_DNA"/>
</dbReference>
<gene>
    <name evidence="1" type="ORF">HEP34_004920</name>
    <name evidence="2" type="ORF">HLZ39_14155</name>
    <name evidence="3" type="ORF">NCTC10764_05086</name>
</gene>
<evidence type="ECO:0000313" key="6">
    <source>
        <dbReference type="Proteomes" id="UP000842519"/>
    </source>
</evidence>
<protein>
    <submittedName>
        <fullName evidence="1">Uncharacterized protein</fullName>
    </submittedName>
</protein>
<dbReference type="Proteomes" id="UP000255201">
    <property type="component" value="Unassembled WGS sequence"/>
</dbReference>